<sequence>MFMKFILTDSSVQITKYYFFPAAVESLTTDPAILLIVVGILMFIITFFGCLGSLRDINLLLKIFAGMLIVVLILQLVAAILGFIFRGTVSDSASSVMAKAIIYYRDDLDLQNLIDYIQKKVTLVLIFQMTRLTRTLLKFQKCLEKWL</sequence>
<keyword evidence="2 6" id="KW-0812">Transmembrane</keyword>
<dbReference type="OrthoDB" id="2014092at2759"/>
<dbReference type="InterPro" id="IPR018499">
    <property type="entry name" value="Tetraspanin/Peripherin"/>
</dbReference>
<dbReference type="PANTHER" id="PTHR19282">
    <property type="entry name" value="TETRASPANIN"/>
    <property type="match status" value="1"/>
</dbReference>
<keyword evidence="5" id="KW-0325">Glycoprotein</keyword>
<accession>A0A8J6BJ76</accession>
<evidence type="ECO:0000313" key="7">
    <source>
        <dbReference type="EMBL" id="KAG9464580.1"/>
    </source>
</evidence>
<protein>
    <submittedName>
        <fullName evidence="7">Uncharacterized protein</fullName>
    </submittedName>
</protein>
<evidence type="ECO:0000256" key="1">
    <source>
        <dbReference type="ARBA" id="ARBA00004141"/>
    </source>
</evidence>
<dbReference type="Pfam" id="PF00335">
    <property type="entry name" value="Tetraspanin"/>
    <property type="match status" value="1"/>
</dbReference>
<evidence type="ECO:0000256" key="6">
    <source>
        <dbReference type="SAM" id="Phobius"/>
    </source>
</evidence>
<dbReference type="PRINTS" id="PR00259">
    <property type="entry name" value="TMFOUR"/>
</dbReference>
<organism evidence="7 8">
    <name type="scientific">Eleutherodactylus coqui</name>
    <name type="common">Puerto Rican coqui</name>
    <dbReference type="NCBI Taxonomy" id="57060"/>
    <lineage>
        <taxon>Eukaryota</taxon>
        <taxon>Metazoa</taxon>
        <taxon>Chordata</taxon>
        <taxon>Craniata</taxon>
        <taxon>Vertebrata</taxon>
        <taxon>Euteleostomi</taxon>
        <taxon>Amphibia</taxon>
        <taxon>Batrachia</taxon>
        <taxon>Anura</taxon>
        <taxon>Neobatrachia</taxon>
        <taxon>Hyloidea</taxon>
        <taxon>Eleutherodactylidae</taxon>
        <taxon>Eleutherodactylinae</taxon>
        <taxon>Eleutherodactylus</taxon>
        <taxon>Eleutherodactylus</taxon>
    </lineage>
</organism>
<keyword evidence="8" id="KW-1185">Reference proteome</keyword>
<evidence type="ECO:0000313" key="8">
    <source>
        <dbReference type="Proteomes" id="UP000770717"/>
    </source>
</evidence>
<dbReference type="AlphaFoldDB" id="A0A8J6BJ76"/>
<dbReference type="GO" id="GO:0005886">
    <property type="term" value="C:plasma membrane"/>
    <property type="evidence" value="ECO:0007669"/>
    <property type="project" value="TreeGrafter"/>
</dbReference>
<reference evidence="7" key="1">
    <citation type="thesis" date="2020" institute="ProQuest LLC" country="789 East Eisenhower Parkway, Ann Arbor, MI, USA">
        <title>Comparative Genomics and Chromosome Evolution.</title>
        <authorList>
            <person name="Mudd A.B."/>
        </authorList>
    </citation>
    <scope>NUCLEOTIDE SEQUENCE</scope>
    <source>
        <strain evidence="7">HN-11 Male</strain>
        <tissue evidence="7">Kidney and liver</tissue>
    </source>
</reference>
<evidence type="ECO:0000256" key="4">
    <source>
        <dbReference type="ARBA" id="ARBA00023136"/>
    </source>
</evidence>
<dbReference type="PANTHER" id="PTHR19282:SF168">
    <property type="entry name" value="TETRASPANIN"/>
    <property type="match status" value="1"/>
</dbReference>
<name>A0A8J6BJ76_ELECQ</name>
<evidence type="ECO:0000256" key="5">
    <source>
        <dbReference type="ARBA" id="ARBA00023180"/>
    </source>
</evidence>
<comment type="subcellular location">
    <subcellularLocation>
        <location evidence="1">Membrane</location>
        <topology evidence="1">Multi-pass membrane protein</topology>
    </subcellularLocation>
</comment>
<keyword evidence="4 6" id="KW-0472">Membrane</keyword>
<proteinExistence type="predicted"/>
<gene>
    <name evidence="7" type="ORF">GDO78_019694</name>
</gene>
<evidence type="ECO:0000256" key="3">
    <source>
        <dbReference type="ARBA" id="ARBA00022989"/>
    </source>
</evidence>
<evidence type="ECO:0000256" key="2">
    <source>
        <dbReference type="ARBA" id="ARBA00022692"/>
    </source>
</evidence>
<feature type="transmembrane region" description="Helical" evidence="6">
    <location>
        <begin position="63"/>
        <end position="85"/>
    </location>
</feature>
<feature type="transmembrane region" description="Helical" evidence="6">
    <location>
        <begin position="32"/>
        <end position="51"/>
    </location>
</feature>
<keyword evidence="3 6" id="KW-1133">Transmembrane helix</keyword>
<dbReference type="EMBL" id="WNTK01004201">
    <property type="protein sequence ID" value="KAG9464580.1"/>
    <property type="molecule type" value="Genomic_DNA"/>
</dbReference>
<comment type="caution">
    <text evidence="7">The sequence shown here is derived from an EMBL/GenBank/DDBJ whole genome shotgun (WGS) entry which is preliminary data.</text>
</comment>
<dbReference type="Proteomes" id="UP000770717">
    <property type="component" value="Unassembled WGS sequence"/>
</dbReference>